<gene>
    <name evidence="1" type="ORF">UFOPK1541_00264</name>
    <name evidence="2" type="ORF">UFOPK3119_00152</name>
    <name evidence="3" type="ORF">UFOPK4348_00153</name>
</gene>
<accession>A0A6J6Y7M2</accession>
<reference evidence="2" key="1">
    <citation type="submission" date="2020-05" db="EMBL/GenBank/DDBJ databases">
        <authorList>
            <person name="Chiriac C."/>
            <person name="Salcher M."/>
            <person name="Ghai R."/>
            <person name="Kavagutti S V."/>
        </authorList>
    </citation>
    <scope>NUCLEOTIDE SEQUENCE</scope>
</reference>
<evidence type="ECO:0000313" key="1">
    <source>
        <dbReference type="EMBL" id="CAB4551365.1"/>
    </source>
</evidence>
<dbReference type="EMBL" id="CAFAAX010000008">
    <property type="protein sequence ID" value="CAB4804123.1"/>
    <property type="molecule type" value="Genomic_DNA"/>
</dbReference>
<dbReference type="AlphaFoldDB" id="A0A6J6Y7M2"/>
<name>A0A6J6Y7M2_9ZZZZ</name>
<dbReference type="EMBL" id="CAEZTA010000017">
    <property type="protein sequence ID" value="CAB4551365.1"/>
    <property type="molecule type" value="Genomic_DNA"/>
</dbReference>
<proteinExistence type="predicted"/>
<evidence type="ECO:0000313" key="2">
    <source>
        <dbReference type="EMBL" id="CAB4804123.1"/>
    </source>
</evidence>
<organism evidence="2">
    <name type="scientific">freshwater metagenome</name>
    <dbReference type="NCBI Taxonomy" id="449393"/>
    <lineage>
        <taxon>unclassified sequences</taxon>
        <taxon>metagenomes</taxon>
        <taxon>ecological metagenomes</taxon>
    </lineage>
</organism>
<sequence>MTAIKISTANAENKRIQIEISVVATVVGEFAYGQ</sequence>
<protein>
    <submittedName>
        <fullName evidence="2">Unannotated protein</fullName>
    </submittedName>
</protein>
<dbReference type="EMBL" id="CAFBQR010000013">
    <property type="protein sequence ID" value="CAB5059203.1"/>
    <property type="molecule type" value="Genomic_DNA"/>
</dbReference>
<evidence type="ECO:0000313" key="3">
    <source>
        <dbReference type="EMBL" id="CAB5059203.1"/>
    </source>
</evidence>